<dbReference type="EMBL" id="QYAC01000001">
    <property type="protein sequence ID" value="MBL3677819.1"/>
    <property type="molecule type" value="Genomic_DNA"/>
</dbReference>
<organism evidence="1 2">
    <name type="scientific">Leucobacter chromiireducens subsp. solipictus</name>
    <dbReference type="NCBI Taxonomy" id="398235"/>
    <lineage>
        <taxon>Bacteria</taxon>
        <taxon>Bacillati</taxon>
        <taxon>Actinomycetota</taxon>
        <taxon>Actinomycetes</taxon>
        <taxon>Micrococcales</taxon>
        <taxon>Microbacteriaceae</taxon>
        <taxon>Leucobacter</taxon>
    </lineage>
</organism>
<evidence type="ECO:0000313" key="2">
    <source>
        <dbReference type="Proteomes" id="UP001645859"/>
    </source>
</evidence>
<accession>A0ABS1SE85</accession>
<dbReference type="Proteomes" id="UP001645859">
    <property type="component" value="Unassembled WGS sequence"/>
</dbReference>
<keyword evidence="2" id="KW-1185">Reference proteome</keyword>
<sequence length="19" mass="2248">MPRRCAHPLVWIGTCLRTH</sequence>
<reference evidence="1 2" key="1">
    <citation type="submission" date="2018-09" db="EMBL/GenBank/DDBJ databases">
        <title>Comparative genomics of Leucobacter spp.</title>
        <authorList>
            <person name="Reis A.C."/>
            <person name="Kolvenbach B.A."/>
            <person name="Corvini P.F.X."/>
            <person name="Nunes O.C."/>
        </authorList>
    </citation>
    <scope>NUCLEOTIDE SEQUENCE [LARGE SCALE GENOMIC DNA]</scope>
    <source>
        <strain evidence="1 2">TAN 31504</strain>
    </source>
</reference>
<comment type="caution">
    <text evidence="1">The sequence shown here is derived from an EMBL/GenBank/DDBJ whole genome shotgun (WGS) entry which is preliminary data.</text>
</comment>
<gene>
    <name evidence="1" type="ORF">D3230_00665</name>
</gene>
<protein>
    <submittedName>
        <fullName evidence="1">Uncharacterized protein</fullName>
    </submittedName>
</protein>
<name>A0ABS1SE85_9MICO</name>
<evidence type="ECO:0000313" key="1">
    <source>
        <dbReference type="EMBL" id="MBL3677819.1"/>
    </source>
</evidence>
<proteinExistence type="predicted"/>